<keyword evidence="1" id="KW-0503">Monooxygenase</keyword>
<evidence type="ECO:0000313" key="1">
    <source>
        <dbReference type="EMBL" id="MEJ7137392.1"/>
    </source>
</evidence>
<keyword evidence="2" id="KW-1185">Reference proteome</keyword>
<proteinExistence type="predicted"/>
<accession>A0ACC6NZJ9</accession>
<sequence length="449" mass="46722">MSETAAGSGLRLGVAGAGPVGLSLALLAAQRWARARITLLDARPAGVAPAADGRALALSWGSAQTLVSLGLTPSVLEAIGAPIAHVHVSQAPSNRLSDWASTQIHADRVGLPRLGSVVRYGDLVGQLEALWAQRVAAEPQRLQHRQGVKVQPGSALPLRHGSRTLGCRVADDEFDLLIHAEGQPQADALRPESPGQRLGWAYGQSAWVGEAVLQAPDAGHAIGPLAQPDAAFERFTPNGPLALLPLRPAPGLKLAAGQHAVSLVWCQRGLTGTGSGASAIDAMDEAARCAAVQALLPQDAPQVVAIGPLRRFDLALHLQAHLLAPRQLVAGNAAQTLHPVAGQGLNLGLRDAAALVTLLDEAQRQWPGPDSPQATGGHQAGLDHAIRAWVQQRRRDRALTVGLTHTLATGFLPGGTLLPAVRDGLLGLTQAFAPLKKALGQQLIWGLRA</sequence>
<organism evidence="1 2">
    <name type="scientific">Amphibiibacter pelophylacis</name>
    <dbReference type="NCBI Taxonomy" id="1799477"/>
    <lineage>
        <taxon>Bacteria</taxon>
        <taxon>Pseudomonadati</taxon>
        <taxon>Pseudomonadota</taxon>
        <taxon>Betaproteobacteria</taxon>
        <taxon>Burkholderiales</taxon>
        <taxon>Sphaerotilaceae</taxon>
        <taxon>Amphibiibacter</taxon>
    </lineage>
</organism>
<dbReference type="EMBL" id="JAWDIE010000003">
    <property type="protein sequence ID" value="MEJ7137392.1"/>
    <property type="molecule type" value="Genomic_DNA"/>
</dbReference>
<gene>
    <name evidence="1" type="ORF">RV045_02965</name>
</gene>
<reference evidence="1" key="1">
    <citation type="submission" date="2023-10" db="EMBL/GenBank/DDBJ databases">
        <title>Amphibacter perezi, gen. nov., sp. nov. a novel taxa of the family Comamonadaceae, class Betaproteobacteria isolated from the skin microbiota of Pelophylax perezi from different populations.</title>
        <authorList>
            <person name="Costa S."/>
            <person name="Proenca D.N."/>
            <person name="Lopes I."/>
            <person name="Morais P.V."/>
        </authorList>
    </citation>
    <scope>NUCLEOTIDE SEQUENCE</scope>
    <source>
        <strain evidence="1">SL12-8</strain>
    </source>
</reference>
<protein>
    <submittedName>
        <fullName evidence="1">FAD-dependent monooxygenase</fullName>
    </submittedName>
</protein>
<comment type="caution">
    <text evidence="1">The sequence shown here is derived from an EMBL/GenBank/DDBJ whole genome shotgun (WGS) entry which is preliminary data.</text>
</comment>
<name>A0ACC6NZJ9_9BURK</name>
<evidence type="ECO:0000313" key="2">
    <source>
        <dbReference type="Proteomes" id="UP001364695"/>
    </source>
</evidence>
<keyword evidence="1" id="KW-0560">Oxidoreductase</keyword>
<dbReference type="Proteomes" id="UP001364695">
    <property type="component" value="Unassembled WGS sequence"/>
</dbReference>